<feature type="domain" description="MsrB" evidence="7">
    <location>
        <begin position="1"/>
        <end position="119"/>
    </location>
</feature>
<keyword evidence="4" id="KW-0862">Zinc</keyword>
<dbReference type="PANTHER" id="PTHR46081:SF8">
    <property type="entry name" value="PEPTIDE METHIONINE SULFOXIDE REDUCTASE 2"/>
    <property type="match status" value="1"/>
</dbReference>
<dbReference type="Pfam" id="PF01641">
    <property type="entry name" value="SelR"/>
    <property type="match status" value="1"/>
</dbReference>
<gene>
    <name evidence="8" type="ORF">NMU02_02155</name>
</gene>
<accession>A0ABT1ME29</accession>
<keyword evidence="9" id="KW-1185">Reference proteome</keyword>
<evidence type="ECO:0000256" key="5">
    <source>
        <dbReference type="ARBA" id="ARBA00023002"/>
    </source>
</evidence>
<evidence type="ECO:0000256" key="4">
    <source>
        <dbReference type="ARBA" id="ARBA00022833"/>
    </source>
</evidence>
<evidence type="ECO:0000256" key="3">
    <source>
        <dbReference type="ARBA" id="ARBA00022723"/>
    </source>
</evidence>
<dbReference type="EC" id="1.8.4.12" evidence="2"/>
<dbReference type="InterPro" id="IPR011057">
    <property type="entry name" value="Mss4-like_sf"/>
</dbReference>
<dbReference type="GO" id="GO:0033743">
    <property type="term" value="F:peptide-methionine (R)-S-oxide reductase activity"/>
    <property type="evidence" value="ECO:0007669"/>
    <property type="project" value="UniProtKB-EC"/>
</dbReference>
<dbReference type="SUPFAM" id="SSF51316">
    <property type="entry name" value="Mss4-like"/>
    <property type="match status" value="1"/>
</dbReference>
<evidence type="ECO:0000313" key="9">
    <source>
        <dbReference type="Proteomes" id="UP001205603"/>
    </source>
</evidence>
<keyword evidence="5 8" id="KW-0560">Oxidoreductase</keyword>
<comment type="cofactor">
    <cofactor evidence="1">
        <name>Zn(2+)</name>
        <dbReference type="ChEBI" id="CHEBI:29105"/>
    </cofactor>
</comment>
<keyword evidence="3" id="KW-0479">Metal-binding</keyword>
<dbReference type="InterPro" id="IPR028427">
    <property type="entry name" value="Met_Sox_Rdtase_MsrB"/>
</dbReference>
<evidence type="ECO:0000259" key="7">
    <source>
        <dbReference type="PROSITE" id="PS51790"/>
    </source>
</evidence>
<organism evidence="8 9">
    <name type="scientific">Coprobacter tertius</name>
    <dbReference type="NCBI Taxonomy" id="2944915"/>
    <lineage>
        <taxon>Bacteria</taxon>
        <taxon>Pseudomonadati</taxon>
        <taxon>Bacteroidota</taxon>
        <taxon>Bacteroidia</taxon>
        <taxon>Bacteroidales</taxon>
        <taxon>Barnesiellaceae</taxon>
        <taxon>Coprobacter</taxon>
    </lineage>
</organism>
<sequence>MDYNSSASEEEHSSVHKDIEKRFGINHRFFNKVGIFVCKKCGAPLFHSADRYESDNKGPFFDDTITNSVSPVIDKNKPNKRIVCTHCAYELGYLSVNEHCTRKGKRYSVNLSAVRFIEIKYHL</sequence>
<proteinExistence type="predicted"/>
<dbReference type="Gene3D" id="2.170.150.20">
    <property type="entry name" value="Peptide methionine sulfoxide reductase"/>
    <property type="match status" value="1"/>
</dbReference>
<dbReference type="PANTHER" id="PTHR46081">
    <property type="entry name" value="PEPTIDE METHIONINE SULFOXIDE REDUCTASE 2"/>
    <property type="match status" value="1"/>
</dbReference>
<dbReference type="RefSeq" id="WP_255025511.1">
    <property type="nucleotide sequence ID" value="NZ_JANDHW010000002.1"/>
</dbReference>
<reference evidence="8 9" key="1">
    <citation type="submission" date="2022-07" db="EMBL/GenBank/DDBJ databases">
        <title>Fecal culturing of patients with breast cancer.</title>
        <authorList>
            <person name="Teng N.M.Y."/>
            <person name="Kiu R."/>
            <person name="Evans R."/>
            <person name="Baker D.J."/>
            <person name="Zenner C."/>
            <person name="Robinson S.D."/>
            <person name="Hall L.J."/>
        </authorList>
    </citation>
    <scope>NUCLEOTIDE SEQUENCE [LARGE SCALE GENOMIC DNA]</scope>
    <source>
        <strain evidence="8 9">LH1063</strain>
    </source>
</reference>
<comment type="caution">
    <text evidence="8">The sequence shown here is derived from an EMBL/GenBank/DDBJ whole genome shotgun (WGS) entry which is preliminary data.</text>
</comment>
<dbReference type="EMBL" id="JANDHW010000002">
    <property type="protein sequence ID" value="MCP9610894.1"/>
    <property type="molecule type" value="Genomic_DNA"/>
</dbReference>
<evidence type="ECO:0000256" key="1">
    <source>
        <dbReference type="ARBA" id="ARBA00001947"/>
    </source>
</evidence>
<comment type="catalytic activity">
    <reaction evidence="6">
        <text>L-methionyl-[protein] + [thioredoxin]-disulfide + H2O = L-methionyl-(R)-S-oxide-[protein] + [thioredoxin]-dithiol</text>
        <dbReference type="Rhea" id="RHEA:24164"/>
        <dbReference type="Rhea" id="RHEA-COMP:10698"/>
        <dbReference type="Rhea" id="RHEA-COMP:10700"/>
        <dbReference type="Rhea" id="RHEA-COMP:12313"/>
        <dbReference type="Rhea" id="RHEA-COMP:12314"/>
        <dbReference type="ChEBI" id="CHEBI:15377"/>
        <dbReference type="ChEBI" id="CHEBI:16044"/>
        <dbReference type="ChEBI" id="CHEBI:29950"/>
        <dbReference type="ChEBI" id="CHEBI:45764"/>
        <dbReference type="ChEBI" id="CHEBI:50058"/>
        <dbReference type="EC" id="1.8.4.12"/>
    </reaction>
</comment>
<evidence type="ECO:0000313" key="8">
    <source>
        <dbReference type="EMBL" id="MCP9610894.1"/>
    </source>
</evidence>
<dbReference type="Proteomes" id="UP001205603">
    <property type="component" value="Unassembled WGS sequence"/>
</dbReference>
<protein>
    <recommendedName>
        <fullName evidence="2">peptide-methionine (R)-S-oxide reductase</fullName>
        <ecNumber evidence="2">1.8.4.12</ecNumber>
    </recommendedName>
</protein>
<evidence type="ECO:0000256" key="2">
    <source>
        <dbReference type="ARBA" id="ARBA00012499"/>
    </source>
</evidence>
<dbReference type="InterPro" id="IPR002579">
    <property type="entry name" value="Met_Sox_Rdtase_MsrB_dom"/>
</dbReference>
<evidence type="ECO:0000256" key="6">
    <source>
        <dbReference type="ARBA" id="ARBA00048488"/>
    </source>
</evidence>
<dbReference type="PROSITE" id="PS51790">
    <property type="entry name" value="MSRB"/>
    <property type="match status" value="1"/>
</dbReference>
<name>A0ABT1ME29_9BACT</name>